<reference evidence="1 2" key="1">
    <citation type="submission" date="2016-11" db="EMBL/GenBank/DDBJ databases">
        <authorList>
            <consortium name="Pathogen Informatics"/>
        </authorList>
    </citation>
    <scope>NUCLEOTIDE SEQUENCE [LARGE SCALE GENOMIC DNA]</scope>
    <source>
        <strain evidence="1 2">104</strain>
    </source>
</reference>
<proteinExistence type="predicted"/>
<dbReference type="AlphaFoldDB" id="A0AB38D0A4"/>
<evidence type="ECO:0000313" key="1">
    <source>
        <dbReference type="EMBL" id="SIB16383.1"/>
    </source>
</evidence>
<evidence type="ECO:0000313" key="2">
    <source>
        <dbReference type="Proteomes" id="UP000185210"/>
    </source>
</evidence>
<name>A0AB38D0A4_9MYCO</name>
<gene>
    <name evidence="1" type="ORF">SAMEA2070301_03074</name>
</gene>
<accession>A0AB38D0A4</accession>
<comment type="caution">
    <text evidence="1">The sequence shown here is derived from an EMBL/GenBank/DDBJ whole genome shotgun (WGS) entry which is preliminary data.</text>
</comment>
<dbReference type="Proteomes" id="UP000185210">
    <property type="component" value="Unassembled WGS sequence"/>
</dbReference>
<organism evidence="1 2">
    <name type="scientific">Mycobacteroides abscessus subsp. abscessus</name>
    <dbReference type="NCBI Taxonomy" id="1185650"/>
    <lineage>
        <taxon>Bacteria</taxon>
        <taxon>Bacillati</taxon>
        <taxon>Actinomycetota</taxon>
        <taxon>Actinomycetes</taxon>
        <taxon>Mycobacteriales</taxon>
        <taxon>Mycobacteriaceae</taxon>
        <taxon>Mycobacteroides</taxon>
        <taxon>Mycobacteroides abscessus</taxon>
    </lineage>
</organism>
<sequence length="70" mass="7908">MPQMDKRAKEVVLRTAITNLEIQRASIARLLTGKRGDGRLNCALEKMQAAEDAMREWAAKNDVPIRPMKT</sequence>
<dbReference type="RefSeq" id="WP_131804723.1">
    <property type="nucleotide sequence ID" value="NZ_FSFF01000001.1"/>
</dbReference>
<protein>
    <submittedName>
        <fullName evidence="1">Uncharacterized protein</fullName>
    </submittedName>
</protein>
<dbReference type="EMBL" id="FSHM01000004">
    <property type="protein sequence ID" value="SIB16383.1"/>
    <property type="molecule type" value="Genomic_DNA"/>
</dbReference>